<dbReference type="SMART" id="SM00490">
    <property type="entry name" value="HELICc"/>
    <property type="match status" value="1"/>
</dbReference>
<dbReference type="STRING" id="1754191.A0A1Y1UX75"/>
<keyword evidence="3" id="KW-1185">Reference proteome</keyword>
<accession>A0A1Y1UX75</accession>
<dbReference type="SUPFAM" id="SSF52540">
    <property type="entry name" value="P-loop containing nucleoside triphosphate hydrolases"/>
    <property type="match status" value="1"/>
</dbReference>
<proteinExistence type="predicted"/>
<comment type="caution">
    <text evidence="2">The sequence shown here is derived from an EMBL/GenBank/DDBJ whole genome shotgun (WGS) entry which is preliminary data.</text>
</comment>
<dbReference type="InterPro" id="IPR001650">
    <property type="entry name" value="Helicase_C-like"/>
</dbReference>
<gene>
    <name evidence="2" type="ORF">BCR36DRAFT_463184</name>
</gene>
<dbReference type="Proteomes" id="UP000193719">
    <property type="component" value="Unassembled WGS sequence"/>
</dbReference>
<evidence type="ECO:0000313" key="3">
    <source>
        <dbReference type="Proteomes" id="UP000193719"/>
    </source>
</evidence>
<sequence>MAYPELANIRRNLNKNKWNFTFITGDKKLCPNVIERLNLFNDKSNKDGSTIKVLIGSDVLSECVDIMNVRQLHVLTPHWNYEKLNQIVGRIRRVNSHSALPQKHRNVNVYLHMAYDPSIPCSNSINYSIDYYKYVKCEDKYNQSLSYYKALKNASMENLVFNKLPINYTSNSVEYSSLYLKRKIPIFLSLICNYLKTIFNNS</sequence>
<dbReference type="Pfam" id="PF00271">
    <property type="entry name" value="Helicase_C"/>
    <property type="match status" value="1"/>
</dbReference>
<dbReference type="Gene3D" id="3.40.50.300">
    <property type="entry name" value="P-loop containing nucleotide triphosphate hydrolases"/>
    <property type="match status" value="1"/>
</dbReference>
<evidence type="ECO:0000259" key="1">
    <source>
        <dbReference type="SMART" id="SM00490"/>
    </source>
</evidence>
<dbReference type="EMBL" id="MCFH01000062">
    <property type="protein sequence ID" value="ORX42671.1"/>
    <property type="molecule type" value="Genomic_DNA"/>
</dbReference>
<dbReference type="AlphaFoldDB" id="A0A1Y1UX75"/>
<organism evidence="2 3">
    <name type="scientific">Piromyces finnis</name>
    <dbReference type="NCBI Taxonomy" id="1754191"/>
    <lineage>
        <taxon>Eukaryota</taxon>
        <taxon>Fungi</taxon>
        <taxon>Fungi incertae sedis</taxon>
        <taxon>Chytridiomycota</taxon>
        <taxon>Chytridiomycota incertae sedis</taxon>
        <taxon>Neocallimastigomycetes</taxon>
        <taxon>Neocallimastigales</taxon>
        <taxon>Neocallimastigaceae</taxon>
        <taxon>Piromyces</taxon>
    </lineage>
</organism>
<feature type="domain" description="Helicase C-terminal" evidence="1">
    <location>
        <begin position="7"/>
        <end position="95"/>
    </location>
</feature>
<dbReference type="InterPro" id="IPR027417">
    <property type="entry name" value="P-loop_NTPase"/>
</dbReference>
<protein>
    <recommendedName>
        <fullName evidence="1">Helicase C-terminal domain-containing protein</fullName>
    </recommendedName>
</protein>
<reference evidence="2 3" key="1">
    <citation type="submission" date="2016-08" db="EMBL/GenBank/DDBJ databases">
        <title>Genomes of anaerobic fungi encode conserved fungal cellulosomes for biomass hydrolysis.</title>
        <authorList>
            <consortium name="DOE Joint Genome Institute"/>
            <person name="Haitjema C.H."/>
            <person name="Gilmore S.P."/>
            <person name="Henske J.K."/>
            <person name="Solomon K.V."/>
            <person name="De Groot R."/>
            <person name="Kuo A."/>
            <person name="Mondo S.J."/>
            <person name="Salamov A.A."/>
            <person name="Labutti K."/>
            <person name="Zhao Z."/>
            <person name="Chiniquy J."/>
            <person name="Barry K."/>
            <person name="Brewer H.M."/>
            <person name="Purvine S.O."/>
            <person name="Wright A.T."/>
            <person name="Boxma B."/>
            <person name="Van Alen T."/>
            <person name="Hackstein J.H."/>
            <person name="Baker S.E."/>
            <person name="Grigoriev I.V."/>
            <person name="O'Malley M.A."/>
        </authorList>
    </citation>
    <scope>NUCLEOTIDE SEQUENCE [LARGE SCALE GENOMIC DNA]</scope>
    <source>
        <strain evidence="3">finn</strain>
    </source>
</reference>
<evidence type="ECO:0000313" key="2">
    <source>
        <dbReference type="EMBL" id="ORX42671.1"/>
    </source>
</evidence>
<reference evidence="2 3" key="2">
    <citation type="submission" date="2016-08" db="EMBL/GenBank/DDBJ databases">
        <title>Pervasive Adenine N6-methylation of Active Genes in Fungi.</title>
        <authorList>
            <consortium name="DOE Joint Genome Institute"/>
            <person name="Mondo S.J."/>
            <person name="Dannebaum R.O."/>
            <person name="Kuo R.C."/>
            <person name="Labutti K."/>
            <person name="Haridas S."/>
            <person name="Kuo A."/>
            <person name="Salamov A."/>
            <person name="Ahrendt S.R."/>
            <person name="Lipzen A."/>
            <person name="Sullivan W."/>
            <person name="Andreopoulos W.B."/>
            <person name="Clum A."/>
            <person name="Lindquist E."/>
            <person name="Daum C."/>
            <person name="Ramamoorthy G.K."/>
            <person name="Gryganskyi A."/>
            <person name="Culley D."/>
            <person name="Magnuson J.K."/>
            <person name="James T.Y."/>
            <person name="O'Malley M.A."/>
            <person name="Stajich J.E."/>
            <person name="Spatafora J.W."/>
            <person name="Visel A."/>
            <person name="Grigoriev I.V."/>
        </authorList>
    </citation>
    <scope>NUCLEOTIDE SEQUENCE [LARGE SCALE GENOMIC DNA]</scope>
    <source>
        <strain evidence="3">finn</strain>
    </source>
</reference>
<dbReference type="CDD" id="cd18785">
    <property type="entry name" value="SF2_C"/>
    <property type="match status" value="1"/>
</dbReference>
<name>A0A1Y1UX75_9FUNG</name>
<dbReference type="OrthoDB" id="551123at2759"/>